<reference evidence="1" key="1">
    <citation type="submission" date="2021-10" db="EMBL/GenBank/DDBJ databases">
        <title>Novel species in genus Arthrobacter.</title>
        <authorList>
            <person name="Liu Y."/>
        </authorList>
    </citation>
    <scope>NUCLEOTIDE SEQUENCE</scope>
    <source>
        <strain evidence="1">Zg-Y453</strain>
    </source>
</reference>
<comment type="caution">
    <text evidence="1">The sequence shown here is derived from an EMBL/GenBank/DDBJ whole genome shotgun (WGS) entry which is preliminary data.</text>
</comment>
<gene>
    <name evidence="1" type="ORF">LJ757_00185</name>
</gene>
<keyword evidence="2" id="KW-1185">Reference proteome</keyword>
<dbReference type="AlphaFoldDB" id="A0A9X1MB82"/>
<proteinExistence type="predicted"/>
<evidence type="ECO:0000313" key="2">
    <source>
        <dbReference type="Proteomes" id="UP001139158"/>
    </source>
</evidence>
<accession>A0A9X1MB82</accession>
<dbReference type="InterPro" id="IPR052707">
    <property type="entry name" value="OsmC_Ohr_Peroxiredoxin"/>
</dbReference>
<dbReference type="InterPro" id="IPR015946">
    <property type="entry name" value="KH_dom-like_a/b"/>
</dbReference>
<dbReference type="Proteomes" id="UP001139158">
    <property type="component" value="Unassembled WGS sequence"/>
</dbReference>
<dbReference type="PANTHER" id="PTHR42830:SF2">
    <property type="entry name" value="OSMC_OHR FAMILY PROTEIN"/>
    <property type="match status" value="1"/>
</dbReference>
<dbReference type="PANTHER" id="PTHR42830">
    <property type="entry name" value="OSMOTICALLY INDUCIBLE FAMILY PROTEIN"/>
    <property type="match status" value="1"/>
</dbReference>
<dbReference type="SUPFAM" id="SSF82784">
    <property type="entry name" value="OsmC-like"/>
    <property type="match status" value="1"/>
</dbReference>
<dbReference type="EMBL" id="JAJFZV010000001">
    <property type="protein sequence ID" value="MCC3296222.1"/>
    <property type="molecule type" value="Genomic_DNA"/>
</dbReference>
<protein>
    <submittedName>
        <fullName evidence="1">OsmC family protein</fullName>
    </submittedName>
</protein>
<dbReference type="RefSeq" id="WP_227893974.1">
    <property type="nucleotide sequence ID" value="NZ_CP099466.1"/>
</dbReference>
<organism evidence="1 2">
    <name type="scientific">Arthrobacter caoxuetaonis</name>
    <dbReference type="NCBI Taxonomy" id="2886935"/>
    <lineage>
        <taxon>Bacteria</taxon>
        <taxon>Bacillati</taxon>
        <taxon>Actinomycetota</taxon>
        <taxon>Actinomycetes</taxon>
        <taxon>Micrococcales</taxon>
        <taxon>Micrococcaceae</taxon>
        <taxon>Arthrobacter</taxon>
    </lineage>
</organism>
<dbReference type="Gene3D" id="3.30.300.20">
    <property type="match status" value="1"/>
</dbReference>
<dbReference type="InterPro" id="IPR036102">
    <property type="entry name" value="OsmC/Ohrsf"/>
</dbReference>
<name>A0A9X1MB82_9MICC</name>
<evidence type="ECO:0000313" key="1">
    <source>
        <dbReference type="EMBL" id="MCC3296222.1"/>
    </source>
</evidence>
<dbReference type="Pfam" id="PF02566">
    <property type="entry name" value="OsmC"/>
    <property type="match status" value="1"/>
</dbReference>
<dbReference type="InterPro" id="IPR003718">
    <property type="entry name" value="OsmC/Ohr_fam"/>
</dbReference>
<sequence>MTQHTYSAHIAWNGTTAGGYRSYSRDHSAAAPPAAQELRLSADPVFRGDQELLNPEQLLTAAASSCLLLSFLALASRTGLDIRSYEDRAASVLDTGTEPVRMTEVVLSPTIRVPAGTDHKSVRTALEQAHRGCYIGNTLNCRVRLQPTVAEA</sequence>